<dbReference type="STRING" id="105231.A0A1Y1HSM9"/>
<dbReference type="Proteomes" id="UP000054558">
    <property type="component" value="Unassembled WGS sequence"/>
</dbReference>
<evidence type="ECO:0000256" key="7">
    <source>
        <dbReference type="ARBA" id="ARBA00022840"/>
    </source>
</evidence>
<protein>
    <recommendedName>
        <fullName evidence="3">gluconokinase</fullName>
        <ecNumber evidence="3">2.7.1.12</ecNumber>
    </recommendedName>
    <alternativeName>
        <fullName evidence="8">Gluconate kinase</fullName>
    </alternativeName>
</protein>
<dbReference type="EC" id="2.7.1.12" evidence="3"/>
<dbReference type="CDD" id="cd02021">
    <property type="entry name" value="GntK"/>
    <property type="match status" value="1"/>
</dbReference>
<name>A0A1Y1HSM9_KLENI</name>
<dbReference type="InterPro" id="IPR027417">
    <property type="entry name" value="P-loop_NTPase"/>
</dbReference>
<comment type="pathway">
    <text evidence="1">Carbohydrate acid metabolism; D-gluconate degradation.</text>
</comment>
<evidence type="ECO:0000256" key="2">
    <source>
        <dbReference type="ARBA" id="ARBA00008420"/>
    </source>
</evidence>
<dbReference type="GO" id="GO:0005524">
    <property type="term" value="F:ATP binding"/>
    <property type="evidence" value="ECO:0007669"/>
    <property type="project" value="UniProtKB-KW"/>
</dbReference>
<keyword evidence="5" id="KW-0547">Nucleotide-binding</keyword>
<dbReference type="OMA" id="YEGDDYH"/>
<dbReference type="InterPro" id="IPR006001">
    <property type="entry name" value="Therm_gnt_kin"/>
</dbReference>
<gene>
    <name evidence="10" type="ORF">KFL_000190460</name>
</gene>
<proteinExistence type="inferred from homology"/>
<keyword evidence="7" id="KW-0067">ATP-binding</keyword>
<dbReference type="Gene3D" id="3.40.50.300">
    <property type="entry name" value="P-loop containing nucleotide triphosphate hydrolases"/>
    <property type="match status" value="1"/>
</dbReference>
<dbReference type="PANTHER" id="PTHR43442:SF3">
    <property type="entry name" value="GLUCONOKINASE-RELATED"/>
    <property type="match status" value="1"/>
</dbReference>
<dbReference type="UniPathway" id="UPA00792"/>
<keyword evidence="4" id="KW-0808">Transferase</keyword>
<dbReference type="EMBL" id="DF236968">
    <property type="protein sequence ID" value="GAQ78828.1"/>
    <property type="molecule type" value="Genomic_DNA"/>
</dbReference>
<evidence type="ECO:0000256" key="3">
    <source>
        <dbReference type="ARBA" id="ARBA00012054"/>
    </source>
</evidence>
<reference evidence="10 11" key="1">
    <citation type="journal article" date="2014" name="Nat. Commun.">
        <title>Klebsormidium flaccidum genome reveals primary factors for plant terrestrial adaptation.</title>
        <authorList>
            <person name="Hori K."/>
            <person name="Maruyama F."/>
            <person name="Fujisawa T."/>
            <person name="Togashi T."/>
            <person name="Yamamoto N."/>
            <person name="Seo M."/>
            <person name="Sato S."/>
            <person name="Yamada T."/>
            <person name="Mori H."/>
            <person name="Tajima N."/>
            <person name="Moriyama T."/>
            <person name="Ikeuchi M."/>
            <person name="Watanabe M."/>
            <person name="Wada H."/>
            <person name="Kobayashi K."/>
            <person name="Saito M."/>
            <person name="Masuda T."/>
            <person name="Sasaki-Sekimoto Y."/>
            <person name="Mashiguchi K."/>
            <person name="Awai K."/>
            <person name="Shimojima M."/>
            <person name="Masuda S."/>
            <person name="Iwai M."/>
            <person name="Nobusawa T."/>
            <person name="Narise T."/>
            <person name="Kondo S."/>
            <person name="Saito H."/>
            <person name="Sato R."/>
            <person name="Murakawa M."/>
            <person name="Ihara Y."/>
            <person name="Oshima-Yamada Y."/>
            <person name="Ohtaka K."/>
            <person name="Satoh M."/>
            <person name="Sonobe K."/>
            <person name="Ishii M."/>
            <person name="Ohtani R."/>
            <person name="Kanamori-Sato M."/>
            <person name="Honoki R."/>
            <person name="Miyazaki D."/>
            <person name="Mochizuki H."/>
            <person name="Umetsu J."/>
            <person name="Higashi K."/>
            <person name="Shibata D."/>
            <person name="Kamiya Y."/>
            <person name="Sato N."/>
            <person name="Nakamura Y."/>
            <person name="Tabata S."/>
            <person name="Ida S."/>
            <person name="Kurokawa K."/>
            <person name="Ohta H."/>
        </authorList>
    </citation>
    <scope>NUCLEOTIDE SEQUENCE [LARGE SCALE GENOMIC DNA]</scope>
    <source>
        <strain evidence="10 11">NIES-2285</strain>
    </source>
</reference>
<organism evidence="10 11">
    <name type="scientific">Klebsormidium nitens</name>
    <name type="common">Green alga</name>
    <name type="synonym">Ulothrix nitens</name>
    <dbReference type="NCBI Taxonomy" id="105231"/>
    <lineage>
        <taxon>Eukaryota</taxon>
        <taxon>Viridiplantae</taxon>
        <taxon>Streptophyta</taxon>
        <taxon>Klebsormidiophyceae</taxon>
        <taxon>Klebsormidiales</taxon>
        <taxon>Klebsormidiaceae</taxon>
        <taxon>Klebsormidium</taxon>
    </lineage>
</organism>
<keyword evidence="6 10" id="KW-0418">Kinase</keyword>
<dbReference type="GO" id="GO:0046316">
    <property type="term" value="F:gluconokinase activity"/>
    <property type="evidence" value="ECO:0000318"/>
    <property type="project" value="GO_Central"/>
</dbReference>
<evidence type="ECO:0000313" key="10">
    <source>
        <dbReference type="EMBL" id="GAQ78828.1"/>
    </source>
</evidence>
<evidence type="ECO:0000256" key="1">
    <source>
        <dbReference type="ARBA" id="ARBA00004875"/>
    </source>
</evidence>
<dbReference type="Pfam" id="PF13671">
    <property type="entry name" value="AAA_33"/>
    <property type="match status" value="1"/>
</dbReference>
<comment type="catalytic activity">
    <reaction evidence="9">
        <text>D-gluconate + ATP = 6-phospho-D-gluconate + ADP + H(+)</text>
        <dbReference type="Rhea" id="RHEA:19433"/>
        <dbReference type="ChEBI" id="CHEBI:15378"/>
        <dbReference type="ChEBI" id="CHEBI:18391"/>
        <dbReference type="ChEBI" id="CHEBI:30616"/>
        <dbReference type="ChEBI" id="CHEBI:58759"/>
        <dbReference type="ChEBI" id="CHEBI:456216"/>
        <dbReference type="EC" id="2.7.1.12"/>
    </reaction>
</comment>
<keyword evidence="11" id="KW-1185">Reference proteome</keyword>
<evidence type="ECO:0000256" key="6">
    <source>
        <dbReference type="ARBA" id="ARBA00022777"/>
    </source>
</evidence>
<evidence type="ECO:0000256" key="5">
    <source>
        <dbReference type="ARBA" id="ARBA00022741"/>
    </source>
</evidence>
<dbReference type="OrthoDB" id="275177at2759"/>
<dbReference type="AlphaFoldDB" id="A0A1Y1HSM9"/>
<evidence type="ECO:0000256" key="9">
    <source>
        <dbReference type="ARBA" id="ARBA00048090"/>
    </source>
</evidence>
<comment type="similarity">
    <text evidence="2">Belongs to the gluconokinase GntK/GntV family.</text>
</comment>
<dbReference type="SUPFAM" id="SSF52540">
    <property type="entry name" value="P-loop containing nucleoside triphosphate hydrolases"/>
    <property type="match status" value="1"/>
</dbReference>
<evidence type="ECO:0000256" key="4">
    <source>
        <dbReference type="ARBA" id="ARBA00022679"/>
    </source>
</evidence>
<sequence length="253" mass="27505">MENEDSGSSPPSTTGRVAVVPTAVICMGVSGAGKTTVGKVLAEMLKCEFLDADDFHSLQNKDKMRRGIPLIDEDRAPWLETLRQLLRERLVEGKNVVLACSALKPEYRTILRAAASDFGHEQAQAVGASLDDDSAYVDGIAKAACRGSSLENGQGFKEDRSSDCEDPEFGEVKEADRRALPRVVFVHLKADAKVLAARLKAREKAGTHYMPASLLESQMQALQIYDGEAGIMTEDAELTPNILARQVLKNCKL</sequence>
<dbReference type="GO" id="GO:0005975">
    <property type="term" value="P:carbohydrate metabolic process"/>
    <property type="evidence" value="ECO:0007669"/>
    <property type="project" value="InterPro"/>
</dbReference>
<evidence type="ECO:0000313" key="11">
    <source>
        <dbReference type="Proteomes" id="UP000054558"/>
    </source>
</evidence>
<dbReference type="PANTHER" id="PTHR43442">
    <property type="entry name" value="GLUCONOKINASE-RELATED"/>
    <property type="match status" value="1"/>
</dbReference>
<evidence type="ECO:0000256" key="8">
    <source>
        <dbReference type="ARBA" id="ARBA00029835"/>
    </source>
</evidence>
<accession>A0A1Y1HSM9</accession>